<accession>A0ABY7G498</accession>
<evidence type="ECO:0008006" key="3">
    <source>
        <dbReference type="Google" id="ProtNLM"/>
    </source>
</evidence>
<organism evidence="1 2">
    <name type="scientific">Mya arenaria</name>
    <name type="common">Soft-shell clam</name>
    <dbReference type="NCBI Taxonomy" id="6604"/>
    <lineage>
        <taxon>Eukaryota</taxon>
        <taxon>Metazoa</taxon>
        <taxon>Spiralia</taxon>
        <taxon>Lophotrochozoa</taxon>
        <taxon>Mollusca</taxon>
        <taxon>Bivalvia</taxon>
        <taxon>Autobranchia</taxon>
        <taxon>Heteroconchia</taxon>
        <taxon>Euheterodonta</taxon>
        <taxon>Imparidentia</taxon>
        <taxon>Neoheterodontei</taxon>
        <taxon>Myida</taxon>
        <taxon>Myoidea</taxon>
        <taxon>Myidae</taxon>
        <taxon>Mya</taxon>
    </lineage>
</organism>
<protein>
    <recommendedName>
        <fullName evidence="3">BHLH domain-containing protein</fullName>
    </recommendedName>
</protein>
<evidence type="ECO:0000313" key="1">
    <source>
        <dbReference type="EMBL" id="WAR28209.1"/>
    </source>
</evidence>
<name>A0ABY7G498_MYAAR</name>
<dbReference type="EMBL" id="CP111026">
    <property type="protein sequence ID" value="WAR28209.1"/>
    <property type="molecule type" value="Genomic_DNA"/>
</dbReference>
<sequence length="107" mass="11717">MVIQSPALLVNRTPHLVCYLQVSSTTRVDKADILELTVFHLTRLQQRQRTVRVVTDATEGGSSTTSHQTGYRDCALGALSYLSANSHCSPAVATNLFSRVTIVPFNI</sequence>
<reference evidence="1" key="1">
    <citation type="submission" date="2022-11" db="EMBL/GenBank/DDBJ databases">
        <title>Centuries of genome instability and evolution in soft-shell clam transmissible cancer (bioRxiv).</title>
        <authorList>
            <person name="Hart S.F.M."/>
            <person name="Yonemitsu M.A."/>
            <person name="Giersch R.M."/>
            <person name="Beal B.F."/>
            <person name="Arriagada G."/>
            <person name="Davis B.W."/>
            <person name="Ostrander E.A."/>
            <person name="Goff S.P."/>
            <person name="Metzger M.J."/>
        </authorList>
    </citation>
    <scope>NUCLEOTIDE SEQUENCE</scope>
    <source>
        <strain evidence="1">MELC-2E11</strain>
        <tissue evidence="1">Siphon/mantle</tissue>
    </source>
</reference>
<proteinExistence type="predicted"/>
<dbReference type="InterPro" id="IPR036638">
    <property type="entry name" value="HLH_DNA-bd_sf"/>
</dbReference>
<dbReference type="Gene3D" id="4.10.280.10">
    <property type="entry name" value="Helix-loop-helix DNA-binding domain"/>
    <property type="match status" value="1"/>
</dbReference>
<gene>
    <name evidence="1" type="ORF">MAR_013913</name>
</gene>
<dbReference type="Proteomes" id="UP001164746">
    <property type="component" value="Chromosome 15"/>
</dbReference>
<keyword evidence="2" id="KW-1185">Reference proteome</keyword>
<evidence type="ECO:0000313" key="2">
    <source>
        <dbReference type="Proteomes" id="UP001164746"/>
    </source>
</evidence>